<name>A0A8H7D5L5_9AGAR</name>
<sequence length="160" mass="17375">MIFLQNIFSVVHNTLRTSHEAAVAGAAFDDVEDTDIWTVSPFLLTFPTPVTDIKPSHVFATVDAVWMGDGQRLEKSWPSSGTLDDLAAKCLEKSCLLWALDDSAAGIGLTVFTNERLEKSGSWHGALDDSAAERLEKSHAASVVDDSAALYPPFERLPRG</sequence>
<protein>
    <submittedName>
        <fullName evidence="1">Uncharacterized protein</fullName>
    </submittedName>
</protein>
<dbReference type="AlphaFoldDB" id="A0A8H7D5L5"/>
<dbReference type="Proteomes" id="UP000620124">
    <property type="component" value="Unassembled WGS sequence"/>
</dbReference>
<keyword evidence="2" id="KW-1185">Reference proteome</keyword>
<evidence type="ECO:0000313" key="2">
    <source>
        <dbReference type="Proteomes" id="UP000620124"/>
    </source>
</evidence>
<organism evidence="1 2">
    <name type="scientific">Mycena venus</name>
    <dbReference type="NCBI Taxonomy" id="2733690"/>
    <lineage>
        <taxon>Eukaryota</taxon>
        <taxon>Fungi</taxon>
        <taxon>Dikarya</taxon>
        <taxon>Basidiomycota</taxon>
        <taxon>Agaricomycotina</taxon>
        <taxon>Agaricomycetes</taxon>
        <taxon>Agaricomycetidae</taxon>
        <taxon>Agaricales</taxon>
        <taxon>Marasmiineae</taxon>
        <taxon>Mycenaceae</taxon>
        <taxon>Mycena</taxon>
    </lineage>
</organism>
<gene>
    <name evidence="1" type="ORF">MVEN_00668400</name>
</gene>
<dbReference type="OrthoDB" id="3013147at2759"/>
<reference evidence="1" key="1">
    <citation type="submission" date="2020-05" db="EMBL/GenBank/DDBJ databases">
        <title>Mycena genomes resolve the evolution of fungal bioluminescence.</title>
        <authorList>
            <person name="Tsai I.J."/>
        </authorList>
    </citation>
    <scope>NUCLEOTIDE SEQUENCE</scope>
    <source>
        <strain evidence="1">CCC161011</strain>
    </source>
</reference>
<evidence type="ECO:0000313" key="1">
    <source>
        <dbReference type="EMBL" id="KAF7363159.1"/>
    </source>
</evidence>
<accession>A0A8H7D5L5</accession>
<dbReference type="EMBL" id="JACAZI010000004">
    <property type="protein sequence ID" value="KAF7363159.1"/>
    <property type="molecule type" value="Genomic_DNA"/>
</dbReference>
<comment type="caution">
    <text evidence="1">The sequence shown here is derived from an EMBL/GenBank/DDBJ whole genome shotgun (WGS) entry which is preliminary data.</text>
</comment>
<proteinExistence type="predicted"/>